<dbReference type="Proteomes" id="UP000218615">
    <property type="component" value="Unassembled WGS sequence"/>
</dbReference>
<gene>
    <name evidence="1" type="ORF">MNV_260001</name>
</gene>
<evidence type="ECO:0000313" key="1">
    <source>
        <dbReference type="EMBL" id="SNQ61223.1"/>
    </source>
</evidence>
<reference evidence="2" key="1">
    <citation type="submission" date="2017-06" db="EMBL/GenBank/DDBJ databases">
        <authorList>
            <person name="Cremers G."/>
        </authorList>
    </citation>
    <scope>NUCLEOTIDE SEQUENCE [LARGE SCALE GENOMIC DNA]</scope>
</reference>
<dbReference type="EMBL" id="FZMP01000170">
    <property type="protein sequence ID" value="SNQ61223.1"/>
    <property type="molecule type" value="Genomic_DNA"/>
</dbReference>
<accession>A0A284VPU7</accession>
<organism evidence="1 2">
    <name type="scientific">Candidatus Methanoperedens nitratireducens</name>
    <dbReference type="NCBI Taxonomy" id="1392998"/>
    <lineage>
        <taxon>Archaea</taxon>
        <taxon>Methanobacteriati</taxon>
        <taxon>Methanobacteriota</taxon>
        <taxon>Stenosarchaea group</taxon>
        <taxon>Methanomicrobia</taxon>
        <taxon>Methanosarcinales</taxon>
        <taxon>ANME-2 cluster</taxon>
        <taxon>Candidatus Methanoperedentaceae</taxon>
        <taxon>Candidatus Methanoperedens</taxon>
    </lineage>
</organism>
<proteinExistence type="predicted"/>
<evidence type="ECO:0000313" key="2">
    <source>
        <dbReference type="Proteomes" id="UP000218615"/>
    </source>
</evidence>
<dbReference type="AlphaFoldDB" id="A0A284VPU7"/>
<name>A0A284VPU7_9EURY</name>
<protein>
    <submittedName>
        <fullName evidence="1">Uncharacterized protein</fullName>
    </submittedName>
</protein>
<keyword evidence="2" id="KW-1185">Reference proteome</keyword>
<sequence>MPKINVYKWEDIRKYFPPERVAEIRSEILELRKSGRYPDEELWKMYGMSECDEKLNPKLQPRHSSHSE</sequence>